<proteinExistence type="predicted"/>
<organism evidence="4 5">
    <name type="scientific">Methyloligella solikamskensis</name>
    <dbReference type="NCBI Taxonomy" id="1177756"/>
    <lineage>
        <taxon>Bacteria</taxon>
        <taxon>Pseudomonadati</taxon>
        <taxon>Pseudomonadota</taxon>
        <taxon>Alphaproteobacteria</taxon>
        <taxon>Hyphomicrobiales</taxon>
        <taxon>Hyphomicrobiaceae</taxon>
        <taxon>Methyloligella</taxon>
    </lineage>
</organism>
<keyword evidence="5" id="KW-1185">Reference proteome</keyword>
<evidence type="ECO:0000256" key="1">
    <source>
        <dbReference type="ARBA" id="ARBA00022490"/>
    </source>
</evidence>
<dbReference type="InterPro" id="IPR042221">
    <property type="entry name" value="Leu/Phe-tRNA_Trfase_N"/>
</dbReference>
<reference evidence="5" key="1">
    <citation type="journal article" date="2019" name="Int. J. Syst. Evol. Microbiol.">
        <title>The Global Catalogue of Microorganisms (GCM) 10K type strain sequencing project: providing services to taxonomists for standard genome sequencing and annotation.</title>
        <authorList>
            <consortium name="The Broad Institute Genomics Platform"/>
            <consortium name="The Broad Institute Genome Sequencing Center for Infectious Disease"/>
            <person name="Wu L."/>
            <person name="Ma J."/>
        </authorList>
    </citation>
    <scope>NUCLEOTIDE SEQUENCE [LARGE SCALE GENOMIC DNA]</scope>
    <source>
        <strain evidence="5">CCUG 61697</strain>
    </source>
</reference>
<comment type="caution">
    <text evidence="4">The sequence shown here is derived from an EMBL/GenBank/DDBJ whole genome shotgun (WGS) entry which is preliminary data.</text>
</comment>
<dbReference type="Pfam" id="PF03588">
    <property type="entry name" value="Leu_Phe_trans"/>
    <property type="match status" value="1"/>
</dbReference>
<dbReference type="PANTHER" id="PTHR30098:SF2">
    <property type="entry name" value="LEUCYL_PHENYLALANYL-TRNA--PROTEIN TRANSFERASE"/>
    <property type="match status" value="1"/>
</dbReference>
<dbReference type="Gene3D" id="3.30.70.3550">
    <property type="entry name" value="Leucyl/phenylalanyl-tRNA-protein transferase, N-terminal domain"/>
    <property type="match status" value="1"/>
</dbReference>
<keyword evidence="2 4" id="KW-0808">Transferase</keyword>
<accession>A0ABW3JB64</accession>
<dbReference type="Gene3D" id="3.40.630.70">
    <property type="entry name" value="Leucyl/phenylalanyl-tRNA-protein transferase, C-terminal domain"/>
    <property type="match status" value="1"/>
</dbReference>
<keyword evidence="1" id="KW-0963">Cytoplasm</keyword>
<dbReference type="GO" id="GO:0008914">
    <property type="term" value="F:leucyl-tRNA--protein transferase activity"/>
    <property type="evidence" value="ECO:0007669"/>
    <property type="project" value="UniProtKB-EC"/>
</dbReference>
<dbReference type="EMBL" id="JBHTJO010000001">
    <property type="protein sequence ID" value="MFD0987018.1"/>
    <property type="molecule type" value="Genomic_DNA"/>
</dbReference>
<sequence length="264" mass="28279">MMVFGEVPATLGLMARQVLGQTAEGRVLPDPNRINEGSEGLAGLCGDLDVSTLLSAYAKGFYPRSTFGPQKWWAPEERMVLFLEQFQLGSRIARKLAGGFYRIGFDESFGEVVEACARPNGRQGKRRWIRADLSAAFREAHDAGVAHSVEVRDFEGNLVGGAYGLAVGKVFFTEAQFSMRPDAGRMGLAALNCHLQARGFLANDAKHLSGTLCQQGFCLVPRGSFNRFLEKACAGPAALGSWRLADGAGAAERAPQTAASFGAA</sequence>
<evidence type="ECO:0000256" key="3">
    <source>
        <dbReference type="ARBA" id="ARBA00023315"/>
    </source>
</evidence>
<dbReference type="RefSeq" id="WP_379088223.1">
    <property type="nucleotide sequence ID" value="NZ_JBHTJO010000001.1"/>
</dbReference>
<gene>
    <name evidence="4" type="ORF">ACFQ2F_07885</name>
</gene>
<dbReference type="InterPro" id="IPR004616">
    <property type="entry name" value="Leu/Phe-tRNA_Trfase"/>
</dbReference>
<keyword evidence="3 4" id="KW-0012">Acyltransferase</keyword>
<dbReference type="InterPro" id="IPR042203">
    <property type="entry name" value="Leu/Phe-tRNA_Trfase_C"/>
</dbReference>
<dbReference type="InterPro" id="IPR016181">
    <property type="entry name" value="Acyl_CoA_acyltransferase"/>
</dbReference>
<evidence type="ECO:0000313" key="5">
    <source>
        <dbReference type="Proteomes" id="UP001597102"/>
    </source>
</evidence>
<dbReference type="SUPFAM" id="SSF55729">
    <property type="entry name" value="Acyl-CoA N-acyltransferases (Nat)"/>
    <property type="match status" value="1"/>
</dbReference>
<dbReference type="Proteomes" id="UP001597102">
    <property type="component" value="Unassembled WGS sequence"/>
</dbReference>
<evidence type="ECO:0000313" key="4">
    <source>
        <dbReference type="EMBL" id="MFD0987018.1"/>
    </source>
</evidence>
<dbReference type="EC" id="2.3.2.6" evidence="4"/>
<evidence type="ECO:0000256" key="2">
    <source>
        <dbReference type="ARBA" id="ARBA00022679"/>
    </source>
</evidence>
<protein>
    <submittedName>
        <fullName evidence="4">Leucyl/phenylalanyl-tRNA--protein transferase</fullName>
        <ecNumber evidence="4">2.3.2.6</ecNumber>
    </submittedName>
</protein>
<name>A0ABW3JB64_9HYPH</name>
<dbReference type="PANTHER" id="PTHR30098">
    <property type="entry name" value="LEUCYL/PHENYLALANYL-TRNA--PROTEIN TRANSFERASE"/>
    <property type="match status" value="1"/>
</dbReference>